<dbReference type="EMBL" id="RCNU01000007">
    <property type="protein sequence ID" value="RWQ94596.1"/>
    <property type="molecule type" value="Genomic_DNA"/>
</dbReference>
<dbReference type="GeneID" id="39602215"/>
<keyword evidence="1" id="KW-0812">Transmembrane</keyword>
<keyword evidence="3" id="KW-1185">Reference proteome</keyword>
<dbReference type="Proteomes" id="UP000283841">
    <property type="component" value="Unassembled WGS sequence"/>
</dbReference>
<dbReference type="AlphaFoldDB" id="A0A443HRY2"/>
<keyword evidence="1" id="KW-0472">Membrane</keyword>
<protein>
    <submittedName>
        <fullName evidence="2">Uncharacterized protein</fullName>
    </submittedName>
</protein>
<accession>A0A443HRY2</accession>
<dbReference type="VEuPathDB" id="FungiDB:C8Q69DRAFT_507962"/>
<name>A0A443HRY2_BYSSP</name>
<sequence length="77" mass="8515">MSAAPQLFEKLLTIPTRSRQGAGTLRSRLFGTDKAKKEGQILRTSLAIHRPVWVTAGGATYATMSAVYVALRWLKRI</sequence>
<evidence type="ECO:0000256" key="1">
    <source>
        <dbReference type="SAM" id="Phobius"/>
    </source>
</evidence>
<comment type="caution">
    <text evidence="2">The sequence shown here is derived from an EMBL/GenBank/DDBJ whole genome shotgun (WGS) entry which is preliminary data.</text>
</comment>
<evidence type="ECO:0000313" key="2">
    <source>
        <dbReference type="EMBL" id="RWQ94596.1"/>
    </source>
</evidence>
<gene>
    <name evidence="2" type="ORF">C8Q69DRAFT_507962</name>
</gene>
<keyword evidence="1" id="KW-1133">Transmembrane helix</keyword>
<feature type="transmembrane region" description="Helical" evidence="1">
    <location>
        <begin position="52"/>
        <end position="71"/>
    </location>
</feature>
<reference evidence="2 3" key="1">
    <citation type="journal article" date="2018" name="Front. Microbiol.">
        <title>Genomic and genetic insights into a cosmopolitan fungus, Paecilomyces variotii (Eurotiales).</title>
        <authorList>
            <person name="Urquhart A.S."/>
            <person name="Mondo S.J."/>
            <person name="Makela M.R."/>
            <person name="Hane J.K."/>
            <person name="Wiebenga A."/>
            <person name="He G."/>
            <person name="Mihaltcheva S."/>
            <person name="Pangilinan J."/>
            <person name="Lipzen A."/>
            <person name="Barry K."/>
            <person name="de Vries R.P."/>
            <person name="Grigoriev I.V."/>
            <person name="Idnurm A."/>
        </authorList>
    </citation>
    <scope>NUCLEOTIDE SEQUENCE [LARGE SCALE GENOMIC DNA]</scope>
    <source>
        <strain evidence="2 3">CBS 101075</strain>
    </source>
</reference>
<organism evidence="2 3">
    <name type="scientific">Byssochlamys spectabilis</name>
    <name type="common">Paecilomyces variotii</name>
    <dbReference type="NCBI Taxonomy" id="264951"/>
    <lineage>
        <taxon>Eukaryota</taxon>
        <taxon>Fungi</taxon>
        <taxon>Dikarya</taxon>
        <taxon>Ascomycota</taxon>
        <taxon>Pezizomycotina</taxon>
        <taxon>Eurotiomycetes</taxon>
        <taxon>Eurotiomycetidae</taxon>
        <taxon>Eurotiales</taxon>
        <taxon>Thermoascaceae</taxon>
        <taxon>Paecilomyces</taxon>
    </lineage>
</organism>
<proteinExistence type="predicted"/>
<dbReference type="RefSeq" id="XP_028484241.1">
    <property type="nucleotide sequence ID" value="XM_028632938.1"/>
</dbReference>
<evidence type="ECO:0000313" key="3">
    <source>
        <dbReference type="Proteomes" id="UP000283841"/>
    </source>
</evidence>